<dbReference type="Proteomes" id="UP000823933">
    <property type="component" value="Unassembled WGS sequence"/>
</dbReference>
<dbReference type="GO" id="GO:0009306">
    <property type="term" value="P:protein secretion"/>
    <property type="evidence" value="ECO:0007669"/>
    <property type="project" value="UniProtKB-UniRule"/>
</dbReference>
<reference evidence="10" key="1">
    <citation type="journal article" date="2021" name="PeerJ">
        <title>Extensive microbial diversity within the chicken gut microbiome revealed by metagenomics and culture.</title>
        <authorList>
            <person name="Gilroy R."/>
            <person name="Ravi A."/>
            <person name="Getino M."/>
            <person name="Pursley I."/>
            <person name="Horton D.L."/>
            <person name="Alikhan N.F."/>
            <person name="Baker D."/>
            <person name="Gharbi K."/>
            <person name="Hall N."/>
            <person name="Watson M."/>
            <person name="Adriaenssens E.M."/>
            <person name="Foster-Nyarko E."/>
            <person name="Jarju S."/>
            <person name="Secka A."/>
            <person name="Antonio M."/>
            <person name="Oren A."/>
            <person name="Chaudhuri R.R."/>
            <person name="La Ragione R."/>
            <person name="Hildebrand F."/>
            <person name="Pallen M.J."/>
        </authorList>
    </citation>
    <scope>NUCLEOTIDE SEQUENCE</scope>
    <source>
        <strain evidence="10">ChiHcolR34-3080</strain>
    </source>
</reference>
<keyword evidence="5 9" id="KW-0653">Protein transport</keyword>
<evidence type="ECO:0000313" key="10">
    <source>
        <dbReference type="EMBL" id="HIW09800.1"/>
    </source>
</evidence>
<evidence type="ECO:0000256" key="3">
    <source>
        <dbReference type="ARBA" id="ARBA00022448"/>
    </source>
</evidence>
<dbReference type="GO" id="GO:0005886">
    <property type="term" value="C:plasma membrane"/>
    <property type="evidence" value="ECO:0007669"/>
    <property type="project" value="UniProtKB-SubCell"/>
</dbReference>
<evidence type="ECO:0000256" key="7">
    <source>
        <dbReference type="ARBA" id="ARBA00023010"/>
    </source>
</evidence>
<dbReference type="GO" id="GO:0015450">
    <property type="term" value="F:protein-transporting ATPase activity"/>
    <property type="evidence" value="ECO:0007669"/>
    <property type="project" value="UniProtKB-UniRule"/>
</dbReference>
<evidence type="ECO:0000256" key="6">
    <source>
        <dbReference type="ARBA" id="ARBA00022989"/>
    </source>
</evidence>
<accession>A0A9D1TXJ6</accession>
<dbReference type="EMBL" id="DXHQ01000123">
    <property type="protein sequence ID" value="HIW09800.1"/>
    <property type="molecule type" value="Genomic_DNA"/>
</dbReference>
<keyword evidence="8 9" id="KW-0472">Membrane</keyword>
<sequence>MTVYEIIGGVVLLVVALLIIVLTLLQHTHGQGLSSAIGGGVQGANSTRLSPADQMLAKVTRIAGIIFFVVAIAACVLSSRLG</sequence>
<evidence type="ECO:0000256" key="2">
    <source>
        <dbReference type="ARBA" id="ARBA00008445"/>
    </source>
</evidence>
<keyword evidence="7 9" id="KW-0811">Translocation</keyword>
<keyword evidence="3 9" id="KW-0813">Transport</keyword>
<gene>
    <name evidence="10" type="primary">secG</name>
    <name evidence="10" type="ORF">H9890_10440</name>
</gene>
<protein>
    <recommendedName>
        <fullName evidence="9">Protein-export membrane protein SecG</fullName>
    </recommendedName>
</protein>
<evidence type="ECO:0000256" key="4">
    <source>
        <dbReference type="ARBA" id="ARBA00022692"/>
    </source>
</evidence>
<dbReference type="InterPro" id="IPR004692">
    <property type="entry name" value="SecG"/>
</dbReference>
<dbReference type="NCBIfam" id="TIGR00810">
    <property type="entry name" value="secG"/>
    <property type="match status" value="1"/>
</dbReference>
<evidence type="ECO:0000256" key="5">
    <source>
        <dbReference type="ARBA" id="ARBA00022927"/>
    </source>
</evidence>
<comment type="caution">
    <text evidence="10">The sequence shown here is derived from an EMBL/GenBank/DDBJ whole genome shotgun (WGS) entry which is preliminary data.</text>
</comment>
<reference evidence="10" key="2">
    <citation type="submission" date="2021-04" db="EMBL/GenBank/DDBJ databases">
        <authorList>
            <person name="Gilroy R."/>
        </authorList>
    </citation>
    <scope>NUCLEOTIDE SEQUENCE</scope>
    <source>
        <strain evidence="10">ChiHcolR34-3080</strain>
    </source>
</reference>
<keyword evidence="4 9" id="KW-0812">Transmembrane</keyword>
<comment type="subcellular location">
    <subcellularLocation>
        <location evidence="9">Cell membrane</location>
        <topology evidence="9">Multi-pass membrane protein</topology>
    </subcellularLocation>
    <subcellularLocation>
        <location evidence="1">Membrane</location>
        <topology evidence="1">Multi-pass membrane protein</topology>
    </subcellularLocation>
</comment>
<evidence type="ECO:0000256" key="8">
    <source>
        <dbReference type="ARBA" id="ARBA00023136"/>
    </source>
</evidence>
<dbReference type="AlphaFoldDB" id="A0A9D1TXJ6"/>
<comment type="function">
    <text evidence="9">Involved in protein export. Participates in an early event of protein translocation.</text>
</comment>
<evidence type="ECO:0000313" key="11">
    <source>
        <dbReference type="Proteomes" id="UP000823933"/>
    </source>
</evidence>
<dbReference type="Pfam" id="PF03840">
    <property type="entry name" value="SecG"/>
    <property type="match status" value="1"/>
</dbReference>
<proteinExistence type="inferred from homology"/>
<feature type="transmembrane region" description="Helical" evidence="9">
    <location>
        <begin position="6"/>
        <end position="25"/>
    </location>
</feature>
<evidence type="ECO:0000256" key="9">
    <source>
        <dbReference type="RuleBase" id="RU365087"/>
    </source>
</evidence>
<dbReference type="PRINTS" id="PR01651">
    <property type="entry name" value="SECGEXPORT"/>
</dbReference>
<organism evidence="10 11">
    <name type="scientific">Candidatus Faecalibacterium intestinigallinarum</name>
    <dbReference type="NCBI Taxonomy" id="2838581"/>
    <lineage>
        <taxon>Bacteria</taxon>
        <taxon>Bacillati</taxon>
        <taxon>Bacillota</taxon>
        <taxon>Clostridia</taxon>
        <taxon>Eubacteriales</taxon>
        <taxon>Oscillospiraceae</taxon>
        <taxon>Faecalibacterium</taxon>
    </lineage>
</organism>
<evidence type="ECO:0000256" key="1">
    <source>
        <dbReference type="ARBA" id="ARBA00004141"/>
    </source>
</evidence>
<keyword evidence="9" id="KW-1003">Cell membrane</keyword>
<comment type="similarity">
    <text evidence="2 9">Belongs to the SecG family.</text>
</comment>
<name>A0A9D1TXJ6_9FIRM</name>
<feature type="transmembrane region" description="Helical" evidence="9">
    <location>
        <begin position="62"/>
        <end position="81"/>
    </location>
</feature>
<keyword evidence="6 9" id="KW-1133">Transmembrane helix</keyword>